<dbReference type="UniPathway" id="UPA00988"/>
<gene>
    <name evidence="10" type="ORF">OSTLU_94067</name>
</gene>
<comment type="pathway">
    <text evidence="3">tRNA modification; 5-methoxycarbonylmethyl-2-thiouridine-tRNA biosynthesis.</text>
</comment>
<feature type="compositionally biased region" description="Low complexity" evidence="9">
    <location>
        <begin position="61"/>
        <end position="78"/>
    </location>
</feature>
<evidence type="ECO:0000256" key="2">
    <source>
        <dbReference type="ARBA" id="ARBA00004496"/>
    </source>
</evidence>
<dbReference type="OMA" id="VGREWCH"/>
<dbReference type="Proteomes" id="UP000001568">
    <property type="component" value="Chromosome 20"/>
</dbReference>
<dbReference type="GeneID" id="5006743"/>
<feature type="compositionally biased region" description="Low complexity" evidence="9">
    <location>
        <begin position="10"/>
        <end position="22"/>
    </location>
</feature>
<dbReference type="GO" id="GO:0002098">
    <property type="term" value="P:tRNA wobble uridine modification"/>
    <property type="evidence" value="ECO:0007669"/>
    <property type="project" value="InterPro"/>
</dbReference>
<keyword evidence="11" id="KW-1185">Reference proteome</keyword>
<feature type="region of interest" description="Disordered" evidence="9">
    <location>
        <begin position="1"/>
        <end position="78"/>
    </location>
</feature>
<comment type="subcellular location">
    <subcellularLocation>
        <location evidence="2">Cytoplasm</location>
    </subcellularLocation>
    <subcellularLocation>
        <location evidence="1">Nucleus</location>
    </subcellularLocation>
</comment>
<dbReference type="GO" id="GO:0005737">
    <property type="term" value="C:cytoplasm"/>
    <property type="evidence" value="ECO:0007669"/>
    <property type="project" value="UniProtKB-SubCell"/>
</dbReference>
<keyword evidence="6" id="KW-0963">Cytoplasm</keyword>
<evidence type="ECO:0000256" key="5">
    <source>
        <dbReference type="ARBA" id="ARBA00020265"/>
    </source>
</evidence>
<dbReference type="Gramene" id="ABP00842">
    <property type="protein sequence ID" value="ABP00842"/>
    <property type="gene ID" value="OSTLU_94067"/>
</dbReference>
<sequence>VRRGRRYRDAPASRARAPASNGDGDDANRDGDDANRDERRARASNRDGDDANREGDDANRDGAGVAGARAGPHGRALVSSGHGDADALLGGGHALGSLAACASDGASAHAEALFGACFVAEGAATARHRTCWVRAGREGRAEATRTLPRRVVEREGESATTTDDRASEASEASDGLRIAWQYRRYLREGRNLDDSGVGAARATTTARTTKKRNLRAPDVCQTYDWTREEDEATLRDADVSFERFGGDEGDGEGETDAWARCFEFVETFVRGLRDEEVGRVLVQPETPRDEGEWAACARLARALKGLVRETNVACVMILPLALAPARWGAMIRHVADCAIDVQPLEGPTSEIESLLPEPHLCVGLVAVRKLQFQGGVVSPLTRMDRVYALQMRRKRMAIKPLQIRPEEERKKSGGESACGAVEGVGLDDF</sequence>
<dbReference type="STRING" id="436017.A4SAZ1"/>
<evidence type="ECO:0000256" key="9">
    <source>
        <dbReference type="SAM" id="MobiDB-lite"/>
    </source>
</evidence>
<evidence type="ECO:0000256" key="4">
    <source>
        <dbReference type="ARBA" id="ARBA00007573"/>
    </source>
</evidence>
<dbReference type="PANTHER" id="PTHR12896">
    <property type="entry name" value="PAX6 NEIGHBOR PROTEIN PAXNEB"/>
    <property type="match status" value="1"/>
</dbReference>
<dbReference type="GO" id="GO:0033588">
    <property type="term" value="C:elongator holoenzyme complex"/>
    <property type="evidence" value="ECO:0007669"/>
    <property type="project" value="InterPro"/>
</dbReference>
<feature type="non-terminal residue" evidence="10">
    <location>
        <position position="1"/>
    </location>
</feature>
<dbReference type="PANTHER" id="PTHR12896:SF1">
    <property type="entry name" value="ELONGATOR COMPLEX PROTEIN 4"/>
    <property type="match status" value="1"/>
</dbReference>
<feature type="compositionally biased region" description="Basic and acidic residues" evidence="9">
    <location>
        <begin position="26"/>
        <end position="60"/>
    </location>
</feature>
<evidence type="ECO:0000313" key="10">
    <source>
        <dbReference type="EMBL" id="ABP00842.1"/>
    </source>
</evidence>
<name>A4SAZ1_OSTLU</name>
<dbReference type="GO" id="GO:0008023">
    <property type="term" value="C:transcription elongation factor complex"/>
    <property type="evidence" value="ECO:0007669"/>
    <property type="project" value="TreeGrafter"/>
</dbReference>
<evidence type="ECO:0000256" key="1">
    <source>
        <dbReference type="ARBA" id="ARBA00004123"/>
    </source>
</evidence>
<dbReference type="InterPro" id="IPR008728">
    <property type="entry name" value="Elongator_complex_protein_4"/>
</dbReference>
<dbReference type="OrthoDB" id="289162at2759"/>
<reference evidence="10 11" key="1">
    <citation type="journal article" date="2007" name="Proc. Natl. Acad. Sci. U.S.A.">
        <title>The tiny eukaryote Ostreococcus provides genomic insights into the paradox of plankton speciation.</title>
        <authorList>
            <person name="Palenik B."/>
            <person name="Grimwood J."/>
            <person name="Aerts A."/>
            <person name="Rouze P."/>
            <person name="Salamov A."/>
            <person name="Putnam N."/>
            <person name="Dupont C."/>
            <person name="Jorgensen R."/>
            <person name="Derelle E."/>
            <person name="Rombauts S."/>
            <person name="Zhou K."/>
            <person name="Otillar R."/>
            <person name="Merchant S.S."/>
            <person name="Podell S."/>
            <person name="Gaasterland T."/>
            <person name="Napoli C."/>
            <person name="Gendler K."/>
            <person name="Manuell A."/>
            <person name="Tai V."/>
            <person name="Vallon O."/>
            <person name="Piganeau G."/>
            <person name="Jancek S."/>
            <person name="Heijde M."/>
            <person name="Jabbari K."/>
            <person name="Bowler C."/>
            <person name="Lohr M."/>
            <person name="Robbens S."/>
            <person name="Werner G."/>
            <person name="Dubchak I."/>
            <person name="Pazour G.J."/>
            <person name="Ren Q."/>
            <person name="Paulsen I."/>
            <person name="Delwiche C."/>
            <person name="Schmutz J."/>
            <person name="Rokhsar D."/>
            <person name="Van de Peer Y."/>
            <person name="Moreau H."/>
            <person name="Grigoriev I.V."/>
        </authorList>
    </citation>
    <scope>NUCLEOTIDE SEQUENCE [LARGE SCALE GENOMIC DNA]</scope>
    <source>
        <strain evidence="10 11">CCE9901</strain>
    </source>
</reference>
<keyword evidence="8" id="KW-0539">Nucleus</keyword>
<dbReference type="eggNOG" id="KOG3949">
    <property type="taxonomic scope" value="Eukaryota"/>
</dbReference>
<feature type="compositionally biased region" description="Basic and acidic residues" evidence="9">
    <location>
        <begin position="151"/>
        <end position="168"/>
    </location>
</feature>
<dbReference type="EMBL" id="CP000600">
    <property type="protein sequence ID" value="ABP00842.1"/>
    <property type="molecule type" value="Genomic_DNA"/>
</dbReference>
<feature type="region of interest" description="Disordered" evidence="9">
    <location>
        <begin position="151"/>
        <end position="170"/>
    </location>
</feature>
<feature type="region of interest" description="Disordered" evidence="9">
    <location>
        <begin position="406"/>
        <end position="429"/>
    </location>
</feature>
<evidence type="ECO:0000256" key="8">
    <source>
        <dbReference type="ARBA" id="ARBA00023242"/>
    </source>
</evidence>
<keyword evidence="7" id="KW-0819">tRNA processing</keyword>
<evidence type="ECO:0000256" key="3">
    <source>
        <dbReference type="ARBA" id="ARBA00005043"/>
    </source>
</evidence>
<evidence type="ECO:0000313" key="11">
    <source>
        <dbReference type="Proteomes" id="UP000001568"/>
    </source>
</evidence>
<dbReference type="Pfam" id="PF05625">
    <property type="entry name" value="PAXNEB"/>
    <property type="match status" value="1"/>
</dbReference>
<dbReference type="InterPro" id="IPR027417">
    <property type="entry name" value="P-loop_NTPase"/>
</dbReference>
<evidence type="ECO:0000256" key="7">
    <source>
        <dbReference type="ARBA" id="ARBA00022694"/>
    </source>
</evidence>
<evidence type="ECO:0000256" key="6">
    <source>
        <dbReference type="ARBA" id="ARBA00022490"/>
    </source>
</evidence>
<protein>
    <recommendedName>
        <fullName evidence="5">Elongator complex protein 4</fullName>
    </recommendedName>
</protein>
<comment type="similarity">
    <text evidence="4">Belongs to the ELP4 family.</text>
</comment>
<dbReference type="KEGG" id="olu:OSTLU_94067"/>
<dbReference type="AlphaFoldDB" id="A4SAZ1"/>
<organism evidence="10 11">
    <name type="scientific">Ostreococcus lucimarinus (strain CCE9901)</name>
    <dbReference type="NCBI Taxonomy" id="436017"/>
    <lineage>
        <taxon>Eukaryota</taxon>
        <taxon>Viridiplantae</taxon>
        <taxon>Chlorophyta</taxon>
        <taxon>Mamiellophyceae</taxon>
        <taxon>Mamiellales</taxon>
        <taxon>Bathycoccaceae</taxon>
        <taxon>Ostreococcus</taxon>
    </lineage>
</organism>
<dbReference type="HOGENOM" id="CLU_640292_0_0_1"/>
<dbReference type="RefSeq" id="XP_001422525.1">
    <property type="nucleotide sequence ID" value="XM_001422488.1"/>
</dbReference>
<proteinExistence type="inferred from homology"/>
<dbReference type="Gene3D" id="3.40.50.300">
    <property type="entry name" value="P-loop containing nucleotide triphosphate hydrolases"/>
    <property type="match status" value="1"/>
</dbReference>
<accession>A4SAZ1</accession>